<feature type="transmembrane region" description="Helical" evidence="8">
    <location>
        <begin position="28"/>
        <end position="56"/>
    </location>
</feature>
<feature type="transmembrane region" description="Helical" evidence="8">
    <location>
        <begin position="164"/>
        <end position="187"/>
    </location>
</feature>
<keyword evidence="3 8" id="KW-0812">Transmembrane</keyword>
<dbReference type="EMBL" id="JBHTHX010001804">
    <property type="protein sequence ID" value="MFD0889385.1"/>
    <property type="molecule type" value="Genomic_DNA"/>
</dbReference>
<gene>
    <name evidence="10" type="ORF">ACFQ08_33035</name>
</gene>
<evidence type="ECO:0000256" key="6">
    <source>
        <dbReference type="ARBA" id="ARBA00023136"/>
    </source>
</evidence>
<name>A0ABW3E357_9ACTN</name>
<evidence type="ECO:0000313" key="10">
    <source>
        <dbReference type="EMBL" id="MFD0889385.1"/>
    </source>
</evidence>
<proteinExistence type="predicted"/>
<evidence type="ECO:0000256" key="2">
    <source>
        <dbReference type="ARBA" id="ARBA00022448"/>
    </source>
</evidence>
<dbReference type="InterPro" id="IPR006153">
    <property type="entry name" value="Cation/H_exchanger_TM"/>
</dbReference>
<keyword evidence="2" id="KW-0813">Transport</keyword>
<evidence type="ECO:0000259" key="9">
    <source>
        <dbReference type="Pfam" id="PF00999"/>
    </source>
</evidence>
<evidence type="ECO:0000313" key="11">
    <source>
        <dbReference type="Proteomes" id="UP001597024"/>
    </source>
</evidence>
<comment type="caution">
    <text evidence="10">The sequence shown here is derived from an EMBL/GenBank/DDBJ whole genome shotgun (WGS) entry which is preliminary data.</text>
</comment>
<dbReference type="PANTHER" id="PTHR32468:SF0">
    <property type="entry name" value="K(+)_H(+) ANTIPORTER 1"/>
    <property type="match status" value="1"/>
</dbReference>
<evidence type="ECO:0000256" key="4">
    <source>
        <dbReference type="ARBA" id="ARBA00022989"/>
    </source>
</evidence>
<organism evidence="10 11">
    <name type="scientific">Streptosporangium algeriense</name>
    <dbReference type="NCBI Taxonomy" id="1682748"/>
    <lineage>
        <taxon>Bacteria</taxon>
        <taxon>Bacillati</taxon>
        <taxon>Actinomycetota</taxon>
        <taxon>Actinomycetes</taxon>
        <taxon>Streptosporangiales</taxon>
        <taxon>Streptosporangiaceae</taxon>
        <taxon>Streptosporangium</taxon>
    </lineage>
</organism>
<evidence type="ECO:0000256" key="5">
    <source>
        <dbReference type="ARBA" id="ARBA00023065"/>
    </source>
</evidence>
<dbReference type="PANTHER" id="PTHR32468">
    <property type="entry name" value="CATION/H + ANTIPORTER"/>
    <property type="match status" value="1"/>
</dbReference>
<sequence>LFGVVRPLLRSVLDRPAGRTPIPHVQAVVFAGVLVSSAVTQWIGLDAIFGAFVFGLAVPRDGETHAKVVGFAGQIAYLLLPVYFVVTGLTVNLSGLGTDSLALLGLILAVAVGGKALGTYPAARLHGIPRRHSAVLAVLMNTRGLTELVILTIGLRAGLLDRTLYSLLVAMAVLTTVAAGPLLAWLYPRDRIVAERASATPVPKSDGAGDEHAVTEQRTHV</sequence>
<keyword evidence="11" id="KW-1185">Reference proteome</keyword>
<comment type="subcellular location">
    <subcellularLocation>
        <location evidence="1">Membrane</location>
        <topology evidence="1">Multi-pass membrane protein</topology>
    </subcellularLocation>
</comment>
<evidence type="ECO:0000256" key="1">
    <source>
        <dbReference type="ARBA" id="ARBA00004141"/>
    </source>
</evidence>
<keyword evidence="4 8" id="KW-1133">Transmembrane helix</keyword>
<dbReference type="Pfam" id="PF00999">
    <property type="entry name" value="Na_H_Exchanger"/>
    <property type="match status" value="1"/>
</dbReference>
<keyword evidence="6 8" id="KW-0472">Membrane</keyword>
<dbReference type="Gene3D" id="1.20.1530.20">
    <property type="match status" value="1"/>
</dbReference>
<feature type="transmembrane region" description="Helical" evidence="8">
    <location>
        <begin position="101"/>
        <end position="123"/>
    </location>
</feature>
<dbReference type="Proteomes" id="UP001597024">
    <property type="component" value="Unassembled WGS sequence"/>
</dbReference>
<protein>
    <submittedName>
        <fullName evidence="10">Cation:proton antiporter</fullName>
    </submittedName>
</protein>
<feature type="transmembrane region" description="Helical" evidence="8">
    <location>
        <begin position="68"/>
        <end position="89"/>
    </location>
</feature>
<evidence type="ECO:0000256" key="8">
    <source>
        <dbReference type="SAM" id="Phobius"/>
    </source>
</evidence>
<feature type="domain" description="Cation/H+ exchanger transmembrane" evidence="9">
    <location>
        <begin position="1"/>
        <end position="186"/>
    </location>
</feature>
<accession>A0ABW3E357</accession>
<dbReference type="InterPro" id="IPR038770">
    <property type="entry name" value="Na+/solute_symporter_sf"/>
</dbReference>
<feature type="non-terminal residue" evidence="10">
    <location>
        <position position="1"/>
    </location>
</feature>
<feature type="compositionally biased region" description="Basic and acidic residues" evidence="7">
    <location>
        <begin position="207"/>
        <end position="221"/>
    </location>
</feature>
<dbReference type="InterPro" id="IPR050794">
    <property type="entry name" value="CPA2_transporter"/>
</dbReference>
<reference evidence="11" key="1">
    <citation type="journal article" date="2019" name="Int. J. Syst. Evol. Microbiol.">
        <title>The Global Catalogue of Microorganisms (GCM) 10K type strain sequencing project: providing services to taxonomists for standard genome sequencing and annotation.</title>
        <authorList>
            <consortium name="The Broad Institute Genomics Platform"/>
            <consortium name="The Broad Institute Genome Sequencing Center for Infectious Disease"/>
            <person name="Wu L."/>
            <person name="Ma J."/>
        </authorList>
    </citation>
    <scope>NUCLEOTIDE SEQUENCE [LARGE SCALE GENOMIC DNA]</scope>
    <source>
        <strain evidence="11">CCUG 62974</strain>
    </source>
</reference>
<evidence type="ECO:0000256" key="7">
    <source>
        <dbReference type="SAM" id="MobiDB-lite"/>
    </source>
</evidence>
<evidence type="ECO:0000256" key="3">
    <source>
        <dbReference type="ARBA" id="ARBA00022692"/>
    </source>
</evidence>
<feature type="region of interest" description="Disordered" evidence="7">
    <location>
        <begin position="198"/>
        <end position="221"/>
    </location>
</feature>
<feature type="transmembrane region" description="Helical" evidence="8">
    <location>
        <begin position="135"/>
        <end position="158"/>
    </location>
</feature>
<keyword evidence="5" id="KW-0406">Ion transport</keyword>